<dbReference type="PRINTS" id="PR00598">
    <property type="entry name" value="HTHMARR"/>
</dbReference>
<evidence type="ECO:0000256" key="2">
    <source>
        <dbReference type="ARBA" id="ARBA00023125"/>
    </source>
</evidence>
<dbReference type="PANTHER" id="PTHR42756">
    <property type="entry name" value="TRANSCRIPTIONAL REGULATOR, MARR"/>
    <property type="match status" value="1"/>
</dbReference>
<name>A0ABN4TW19_9BURK</name>
<protein>
    <recommendedName>
        <fullName evidence="5">HTH marR-type domain-containing protein</fullName>
    </recommendedName>
</protein>
<sequence length="208" mass="23137">MSLEIFYSRAGHLIRRLNQISVALFLEEAGSHDLTPRQYAALKMIDEVPGIDQMTLSNMIAMDKTTMVKVIDRLVEKGLITRTRAPHDRRLNLLHVTPATRATLDQIEQELDRSEARILAPLSKSEQRLFMEMLTKLVNVNNAYSRAPLDASRMEDLAAQGRLDLPGTRAPEEKSPARKSPAKTTGTASKPSPARAPRKAVRRGGETA</sequence>
<dbReference type="PANTHER" id="PTHR42756:SF1">
    <property type="entry name" value="TRANSCRIPTIONAL REPRESSOR OF EMRAB OPERON"/>
    <property type="match status" value="1"/>
</dbReference>
<proteinExistence type="predicted"/>
<keyword evidence="2" id="KW-0238">DNA-binding</keyword>
<keyword evidence="3" id="KW-0804">Transcription</keyword>
<feature type="region of interest" description="Disordered" evidence="4">
    <location>
        <begin position="160"/>
        <end position="208"/>
    </location>
</feature>
<evidence type="ECO:0000313" key="6">
    <source>
        <dbReference type="EMBL" id="AOZ08569.1"/>
    </source>
</evidence>
<dbReference type="InterPro" id="IPR000835">
    <property type="entry name" value="HTH_MarR-typ"/>
</dbReference>
<reference evidence="6 7" key="1">
    <citation type="submission" date="2016-10" db="EMBL/GenBank/DDBJ databases">
        <title>Complete genome sequences of three Cupriavidus strains isolated from various Malaysian environments.</title>
        <authorList>
            <person name="Abdullah A.A.-A."/>
            <person name="Shafie N.A.H."/>
            <person name="Lau N.S."/>
        </authorList>
    </citation>
    <scope>NUCLEOTIDE SEQUENCE [LARGE SCALE GENOMIC DNA]</scope>
    <source>
        <strain evidence="6 7">USMAA1020</strain>
    </source>
</reference>
<dbReference type="SMART" id="SM00347">
    <property type="entry name" value="HTH_MARR"/>
    <property type="match status" value="1"/>
</dbReference>
<feature type="domain" description="HTH marR-type" evidence="5">
    <location>
        <begin position="10"/>
        <end position="139"/>
    </location>
</feature>
<keyword evidence="1" id="KW-0805">Transcription regulation</keyword>
<dbReference type="SUPFAM" id="SSF46785">
    <property type="entry name" value="Winged helix' DNA-binding domain"/>
    <property type="match status" value="1"/>
</dbReference>
<organism evidence="6 7">
    <name type="scientific">Cupriavidus malaysiensis</name>
    <dbReference type="NCBI Taxonomy" id="367825"/>
    <lineage>
        <taxon>Bacteria</taxon>
        <taxon>Pseudomonadati</taxon>
        <taxon>Pseudomonadota</taxon>
        <taxon>Betaproteobacteria</taxon>
        <taxon>Burkholderiales</taxon>
        <taxon>Burkholderiaceae</taxon>
        <taxon>Cupriavidus</taxon>
    </lineage>
</organism>
<evidence type="ECO:0000256" key="3">
    <source>
        <dbReference type="ARBA" id="ARBA00023163"/>
    </source>
</evidence>
<dbReference type="Proteomes" id="UP000177515">
    <property type="component" value="Chromosome 2"/>
</dbReference>
<evidence type="ECO:0000256" key="4">
    <source>
        <dbReference type="SAM" id="MobiDB-lite"/>
    </source>
</evidence>
<evidence type="ECO:0000313" key="7">
    <source>
        <dbReference type="Proteomes" id="UP000177515"/>
    </source>
</evidence>
<dbReference type="PROSITE" id="PS50995">
    <property type="entry name" value="HTH_MARR_2"/>
    <property type="match status" value="1"/>
</dbReference>
<dbReference type="InterPro" id="IPR036388">
    <property type="entry name" value="WH-like_DNA-bd_sf"/>
</dbReference>
<dbReference type="RefSeq" id="WP_071071194.1">
    <property type="nucleotide sequence ID" value="NZ_CP017755.1"/>
</dbReference>
<dbReference type="Pfam" id="PF12802">
    <property type="entry name" value="MarR_2"/>
    <property type="match status" value="1"/>
</dbReference>
<evidence type="ECO:0000256" key="1">
    <source>
        <dbReference type="ARBA" id="ARBA00023015"/>
    </source>
</evidence>
<gene>
    <name evidence="6" type="ORF">BKK80_21730</name>
</gene>
<dbReference type="InterPro" id="IPR036390">
    <property type="entry name" value="WH_DNA-bd_sf"/>
</dbReference>
<keyword evidence="7" id="KW-1185">Reference proteome</keyword>
<evidence type="ECO:0000259" key="5">
    <source>
        <dbReference type="PROSITE" id="PS50995"/>
    </source>
</evidence>
<dbReference type="EMBL" id="CP017755">
    <property type="protein sequence ID" value="AOZ08569.1"/>
    <property type="molecule type" value="Genomic_DNA"/>
</dbReference>
<dbReference type="Gene3D" id="1.10.10.10">
    <property type="entry name" value="Winged helix-like DNA-binding domain superfamily/Winged helix DNA-binding domain"/>
    <property type="match status" value="1"/>
</dbReference>
<accession>A0ABN4TW19</accession>